<feature type="compositionally biased region" description="Basic residues" evidence="1">
    <location>
        <begin position="298"/>
        <end position="308"/>
    </location>
</feature>
<reference evidence="2 3" key="1">
    <citation type="submission" date="2024-06" db="EMBL/GenBank/DDBJ databases">
        <title>Sorghum-associated microbial communities from plants grown in Nebraska, USA.</title>
        <authorList>
            <person name="Schachtman D."/>
        </authorList>
    </citation>
    <scope>NUCLEOTIDE SEQUENCE [LARGE SCALE GENOMIC DNA]</scope>
    <source>
        <strain evidence="2 3">2709</strain>
    </source>
</reference>
<gene>
    <name evidence="2" type="ORF">ABIE13_002846</name>
</gene>
<name>A0ABV2Q9P7_9BURK</name>
<keyword evidence="3" id="KW-1185">Reference proteome</keyword>
<organism evidence="2 3">
    <name type="scientific">Ottowia thiooxydans</name>
    <dbReference type="NCBI Taxonomy" id="219182"/>
    <lineage>
        <taxon>Bacteria</taxon>
        <taxon>Pseudomonadati</taxon>
        <taxon>Pseudomonadota</taxon>
        <taxon>Betaproteobacteria</taxon>
        <taxon>Burkholderiales</taxon>
        <taxon>Comamonadaceae</taxon>
        <taxon>Ottowia</taxon>
    </lineage>
</organism>
<protein>
    <recommendedName>
        <fullName evidence="4">L,D-transpeptidase</fullName>
    </recommendedName>
</protein>
<comment type="caution">
    <text evidence="2">The sequence shown here is derived from an EMBL/GenBank/DDBJ whole genome shotgun (WGS) entry which is preliminary data.</text>
</comment>
<feature type="region of interest" description="Disordered" evidence="1">
    <location>
        <begin position="286"/>
        <end position="308"/>
    </location>
</feature>
<evidence type="ECO:0000256" key="1">
    <source>
        <dbReference type="SAM" id="MobiDB-lite"/>
    </source>
</evidence>
<sequence length="308" mass="33785">MMQIKGGDSLLSKIVEIPRRNHVVRPHRIDIGEKPAMRPLTRLVTASVFLLALHGVQAQGGVGIAAAFRTEVDRRLQVPDAELVNYGRLAESALSEAGVVLEGPQYLLVVDRHPYVQAAFLLLRLAGGEWSGIGAAPVSTGLPGRFDHFVTPLGVFAHSLANPDFRAEGTLNSNGIRGYGARGMRVFDFGWQRVPKGWGDGKVIEMRLQMHATDPDALEQRLGSAQSKGCIRIPATLNTFLDHHGILDADYLQSVREGRQLWVLRPDRAPVPEAGRYLVVLETAREDRPSWSPTPSLPKRKAAPLPKK</sequence>
<evidence type="ECO:0000313" key="3">
    <source>
        <dbReference type="Proteomes" id="UP001549320"/>
    </source>
</evidence>
<evidence type="ECO:0008006" key="4">
    <source>
        <dbReference type="Google" id="ProtNLM"/>
    </source>
</evidence>
<dbReference type="CDD" id="cd16913">
    <property type="entry name" value="YkuD_like"/>
    <property type="match status" value="1"/>
</dbReference>
<dbReference type="InterPro" id="IPR005490">
    <property type="entry name" value="LD_TPept_cat_dom"/>
</dbReference>
<dbReference type="EMBL" id="JBEPSH010000005">
    <property type="protein sequence ID" value="MET4577735.1"/>
    <property type="molecule type" value="Genomic_DNA"/>
</dbReference>
<accession>A0ABV2Q9P7</accession>
<proteinExistence type="predicted"/>
<dbReference type="Proteomes" id="UP001549320">
    <property type="component" value="Unassembled WGS sequence"/>
</dbReference>
<evidence type="ECO:0000313" key="2">
    <source>
        <dbReference type="EMBL" id="MET4577735.1"/>
    </source>
</evidence>